<dbReference type="EMBL" id="BGZK01000276">
    <property type="protein sequence ID" value="GBP33636.1"/>
    <property type="molecule type" value="Genomic_DNA"/>
</dbReference>
<sequence length="117" mass="13139">MVDGVISQHKTSRNSFYFQASGAAGVKRIHAFARSLATRKSYLALSRTPNEICMRERGRGLVHLLWHPIPTQLERNRMSHTKDSGNALVLWRCGCRWAAETAYSLGAPTLLCPSERL</sequence>
<dbReference type="Proteomes" id="UP000299102">
    <property type="component" value="Unassembled WGS sequence"/>
</dbReference>
<proteinExistence type="predicted"/>
<keyword evidence="2" id="KW-1185">Reference proteome</keyword>
<evidence type="ECO:0000313" key="2">
    <source>
        <dbReference type="Proteomes" id="UP000299102"/>
    </source>
</evidence>
<accession>A0A4C1V5J3</accession>
<dbReference type="AlphaFoldDB" id="A0A4C1V5J3"/>
<name>A0A4C1V5J3_EUMVA</name>
<evidence type="ECO:0000313" key="1">
    <source>
        <dbReference type="EMBL" id="GBP33636.1"/>
    </source>
</evidence>
<organism evidence="1 2">
    <name type="scientific">Eumeta variegata</name>
    <name type="common">Bagworm moth</name>
    <name type="synonym">Eumeta japonica</name>
    <dbReference type="NCBI Taxonomy" id="151549"/>
    <lineage>
        <taxon>Eukaryota</taxon>
        <taxon>Metazoa</taxon>
        <taxon>Ecdysozoa</taxon>
        <taxon>Arthropoda</taxon>
        <taxon>Hexapoda</taxon>
        <taxon>Insecta</taxon>
        <taxon>Pterygota</taxon>
        <taxon>Neoptera</taxon>
        <taxon>Endopterygota</taxon>
        <taxon>Lepidoptera</taxon>
        <taxon>Glossata</taxon>
        <taxon>Ditrysia</taxon>
        <taxon>Tineoidea</taxon>
        <taxon>Psychidae</taxon>
        <taxon>Oiketicinae</taxon>
        <taxon>Eumeta</taxon>
    </lineage>
</organism>
<reference evidence="1 2" key="1">
    <citation type="journal article" date="2019" name="Commun. Biol.">
        <title>The bagworm genome reveals a unique fibroin gene that provides high tensile strength.</title>
        <authorList>
            <person name="Kono N."/>
            <person name="Nakamura H."/>
            <person name="Ohtoshi R."/>
            <person name="Tomita M."/>
            <person name="Numata K."/>
            <person name="Arakawa K."/>
        </authorList>
    </citation>
    <scope>NUCLEOTIDE SEQUENCE [LARGE SCALE GENOMIC DNA]</scope>
</reference>
<protein>
    <submittedName>
        <fullName evidence="1">Uncharacterized protein</fullName>
    </submittedName>
</protein>
<comment type="caution">
    <text evidence="1">The sequence shown here is derived from an EMBL/GenBank/DDBJ whole genome shotgun (WGS) entry which is preliminary data.</text>
</comment>
<gene>
    <name evidence="1" type="ORF">EVAR_32135_1</name>
</gene>